<dbReference type="SUPFAM" id="SSF52058">
    <property type="entry name" value="L domain-like"/>
    <property type="match status" value="1"/>
</dbReference>
<dbReference type="FunFam" id="3.80.10.10:FF:000363">
    <property type="entry name" value="Leucine-rich repeat family protein"/>
    <property type="match status" value="1"/>
</dbReference>
<dbReference type="Pfam" id="PF08263">
    <property type="entry name" value="LRRNT_2"/>
    <property type="match status" value="1"/>
</dbReference>
<dbReference type="Proteomes" id="UP000594263">
    <property type="component" value="Unplaced"/>
</dbReference>
<dbReference type="InterPro" id="IPR032675">
    <property type="entry name" value="LRR_dom_sf"/>
</dbReference>
<evidence type="ECO:0000256" key="5">
    <source>
        <dbReference type="SAM" id="SignalP"/>
    </source>
</evidence>
<protein>
    <recommendedName>
        <fullName evidence="6">Leucine-rich repeat-containing N-terminal plant-type domain-containing protein</fullName>
    </recommendedName>
</protein>
<name>A0A7N1A7C7_KALFE</name>
<keyword evidence="5" id="KW-0732">Signal</keyword>
<keyword evidence="3" id="KW-0677">Repeat</keyword>
<evidence type="ECO:0000256" key="4">
    <source>
        <dbReference type="ARBA" id="ARBA00038043"/>
    </source>
</evidence>
<evidence type="ECO:0000313" key="8">
    <source>
        <dbReference type="Proteomes" id="UP000594263"/>
    </source>
</evidence>
<keyword evidence="8" id="KW-1185">Reference proteome</keyword>
<dbReference type="InterPro" id="IPR013210">
    <property type="entry name" value="LRR_N_plant-typ"/>
</dbReference>
<dbReference type="InterPro" id="IPR001611">
    <property type="entry name" value="Leu-rich_rpt"/>
</dbReference>
<dbReference type="Gramene" id="Kaladp0835s0002.1.v1.1">
    <property type="protein sequence ID" value="Kaladp0835s0002.1.v1.1"/>
    <property type="gene ID" value="Kaladp0835s0002.v1.1"/>
</dbReference>
<dbReference type="InterPro" id="IPR051848">
    <property type="entry name" value="PGIP"/>
</dbReference>
<dbReference type="Pfam" id="PF00560">
    <property type="entry name" value="LRR_1"/>
    <property type="match status" value="3"/>
</dbReference>
<comment type="subcellular location">
    <subcellularLocation>
        <location evidence="1">Cell envelope</location>
    </subcellularLocation>
</comment>
<feature type="signal peptide" evidence="5">
    <location>
        <begin position="1"/>
        <end position="22"/>
    </location>
</feature>
<feature type="domain" description="Leucine-rich repeat-containing N-terminal plant-type" evidence="6">
    <location>
        <begin position="26"/>
        <end position="61"/>
    </location>
</feature>
<proteinExistence type="inferred from homology"/>
<comment type="similarity">
    <text evidence="4">Belongs to the polygalacturonase-inhibiting protein family.</text>
</comment>
<evidence type="ECO:0000256" key="2">
    <source>
        <dbReference type="ARBA" id="ARBA00022614"/>
    </source>
</evidence>
<dbReference type="PANTHER" id="PTHR48059:SF38">
    <property type="entry name" value="OS04G0534166 PROTEIN"/>
    <property type="match status" value="1"/>
</dbReference>
<dbReference type="PANTHER" id="PTHR48059">
    <property type="entry name" value="POLYGALACTURONASE INHIBITOR 1"/>
    <property type="match status" value="1"/>
</dbReference>
<dbReference type="Gene3D" id="3.80.10.10">
    <property type="entry name" value="Ribonuclease Inhibitor"/>
    <property type="match status" value="1"/>
</dbReference>
<organism evidence="7 8">
    <name type="scientific">Kalanchoe fedtschenkoi</name>
    <name type="common">Lavender scallops</name>
    <name type="synonym">South American air plant</name>
    <dbReference type="NCBI Taxonomy" id="63787"/>
    <lineage>
        <taxon>Eukaryota</taxon>
        <taxon>Viridiplantae</taxon>
        <taxon>Streptophyta</taxon>
        <taxon>Embryophyta</taxon>
        <taxon>Tracheophyta</taxon>
        <taxon>Spermatophyta</taxon>
        <taxon>Magnoliopsida</taxon>
        <taxon>eudicotyledons</taxon>
        <taxon>Gunneridae</taxon>
        <taxon>Pentapetalae</taxon>
        <taxon>Saxifragales</taxon>
        <taxon>Crassulaceae</taxon>
        <taxon>Kalanchoe</taxon>
    </lineage>
</organism>
<dbReference type="EnsemblPlants" id="Kaladp0835s0002.1.v1.1">
    <property type="protein sequence ID" value="Kaladp0835s0002.1.v1.1"/>
    <property type="gene ID" value="Kaladp0835s0002.v1.1"/>
</dbReference>
<sequence>MAAVRPLAFLYVICVGIRMASSATDPSDVGTLQSLMQDWENTPPSWKSSGDPCGKWEGIGCIGSRVTSVGLSTMGLKGTVSGDIAGLTELIYLDLSYNPGLTGTLSSAIGKLQKLTTLVLIGCHFTGRIPDELGDLSSLTFLALNSNNFTGSIPASLGKLTNLVWLDLADNQLTGSIPVTKGSVQGLDKLYNAKHFHFNKNQLSGVVPETLFSSQMHLIHVNIGGVGDHGQVSLDFGQVVSWDNNRWLVMDTAFKSSWDRVDELDCVLGHDYAYGSIDVLEHNISITHQAAGHVLAVTRITHTWPSWRMVQGHYW</sequence>
<evidence type="ECO:0000256" key="1">
    <source>
        <dbReference type="ARBA" id="ARBA00004196"/>
    </source>
</evidence>
<evidence type="ECO:0000256" key="3">
    <source>
        <dbReference type="ARBA" id="ARBA00022737"/>
    </source>
</evidence>
<dbReference type="AlphaFoldDB" id="A0A7N1A7C7"/>
<reference evidence="7" key="1">
    <citation type="submission" date="2021-01" db="UniProtKB">
        <authorList>
            <consortium name="EnsemblPlants"/>
        </authorList>
    </citation>
    <scope>IDENTIFICATION</scope>
</reference>
<evidence type="ECO:0000313" key="7">
    <source>
        <dbReference type="EnsemblPlants" id="Kaladp0835s0002.1.v1.1"/>
    </source>
</evidence>
<evidence type="ECO:0000259" key="6">
    <source>
        <dbReference type="Pfam" id="PF08263"/>
    </source>
</evidence>
<keyword evidence="2" id="KW-0433">Leucine-rich repeat</keyword>
<accession>A0A7N1A7C7</accession>
<feature type="chain" id="PRO_5029888030" description="Leucine-rich repeat-containing N-terminal plant-type domain-containing protein" evidence="5">
    <location>
        <begin position="23"/>
        <end position="315"/>
    </location>
</feature>